<proteinExistence type="predicted"/>
<dbReference type="Proteomes" id="UP000593564">
    <property type="component" value="Unassembled WGS sequence"/>
</dbReference>
<gene>
    <name evidence="2" type="ORF">HYC85_011621</name>
</gene>
<dbReference type="AlphaFoldDB" id="A0A7J7HCP4"/>
<feature type="region of interest" description="Disordered" evidence="1">
    <location>
        <begin position="28"/>
        <end position="81"/>
    </location>
</feature>
<protein>
    <submittedName>
        <fullName evidence="2">Uncharacterized protein</fullName>
    </submittedName>
</protein>
<organism evidence="2 3">
    <name type="scientific">Camellia sinensis</name>
    <name type="common">Tea plant</name>
    <name type="synonym">Thea sinensis</name>
    <dbReference type="NCBI Taxonomy" id="4442"/>
    <lineage>
        <taxon>Eukaryota</taxon>
        <taxon>Viridiplantae</taxon>
        <taxon>Streptophyta</taxon>
        <taxon>Embryophyta</taxon>
        <taxon>Tracheophyta</taxon>
        <taxon>Spermatophyta</taxon>
        <taxon>Magnoliopsida</taxon>
        <taxon>eudicotyledons</taxon>
        <taxon>Gunneridae</taxon>
        <taxon>Pentapetalae</taxon>
        <taxon>asterids</taxon>
        <taxon>Ericales</taxon>
        <taxon>Theaceae</taxon>
        <taxon>Camellia</taxon>
    </lineage>
</organism>
<feature type="compositionally biased region" description="Polar residues" evidence="1">
    <location>
        <begin position="39"/>
        <end position="54"/>
    </location>
</feature>
<dbReference type="EMBL" id="JACBKZ010000005">
    <property type="protein sequence ID" value="KAF5949628.1"/>
    <property type="molecule type" value="Genomic_DNA"/>
</dbReference>
<reference evidence="2 3" key="2">
    <citation type="submission" date="2020-07" db="EMBL/GenBank/DDBJ databases">
        <title>Genome assembly of wild tea tree DASZ reveals pedigree and selection history of tea varieties.</title>
        <authorList>
            <person name="Zhang W."/>
        </authorList>
    </citation>
    <scope>NUCLEOTIDE SEQUENCE [LARGE SCALE GENOMIC DNA]</scope>
    <source>
        <strain evidence="3">cv. G240</strain>
        <tissue evidence="2">Leaf</tissue>
    </source>
</reference>
<comment type="caution">
    <text evidence="2">The sequence shown here is derived from an EMBL/GenBank/DDBJ whole genome shotgun (WGS) entry which is preliminary data.</text>
</comment>
<keyword evidence="3" id="KW-1185">Reference proteome</keyword>
<evidence type="ECO:0000256" key="1">
    <source>
        <dbReference type="SAM" id="MobiDB-lite"/>
    </source>
</evidence>
<evidence type="ECO:0000313" key="3">
    <source>
        <dbReference type="Proteomes" id="UP000593564"/>
    </source>
</evidence>
<name>A0A7J7HCP4_CAMSI</name>
<feature type="compositionally biased region" description="Acidic residues" evidence="1">
    <location>
        <begin position="66"/>
        <end position="79"/>
    </location>
</feature>
<accession>A0A7J7HCP4</accession>
<evidence type="ECO:0000313" key="2">
    <source>
        <dbReference type="EMBL" id="KAF5949628.1"/>
    </source>
</evidence>
<sequence length="97" mass="10374">MSPSNKPWDSTGACSAFPASVSGFQYGPPSFGNEGDGSPWNQSICTGSTCTAGDQQGRMHEKLEDENGDESEGEKELETDLAYSTRSVSCGIYHQMI</sequence>
<reference evidence="3" key="1">
    <citation type="journal article" date="2020" name="Nat. Commun.">
        <title>Genome assembly of wild tea tree DASZ reveals pedigree and selection history of tea varieties.</title>
        <authorList>
            <person name="Zhang W."/>
            <person name="Zhang Y."/>
            <person name="Qiu H."/>
            <person name="Guo Y."/>
            <person name="Wan H."/>
            <person name="Zhang X."/>
            <person name="Scossa F."/>
            <person name="Alseekh S."/>
            <person name="Zhang Q."/>
            <person name="Wang P."/>
            <person name="Xu L."/>
            <person name="Schmidt M.H."/>
            <person name="Jia X."/>
            <person name="Li D."/>
            <person name="Zhu A."/>
            <person name="Guo F."/>
            <person name="Chen W."/>
            <person name="Ni D."/>
            <person name="Usadel B."/>
            <person name="Fernie A.R."/>
            <person name="Wen W."/>
        </authorList>
    </citation>
    <scope>NUCLEOTIDE SEQUENCE [LARGE SCALE GENOMIC DNA]</scope>
    <source>
        <strain evidence="3">cv. G240</strain>
    </source>
</reference>